<accession>A0ABW7NX31</accession>
<dbReference type="RefSeq" id="WP_395544656.1">
    <property type="nucleotide sequence ID" value="NZ_CP166302.1"/>
</dbReference>
<dbReference type="Gene3D" id="1.10.10.60">
    <property type="entry name" value="Homeodomain-like"/>
    <property type="match status" value="1"/>
</dbReference>
<dbReference type="InterPro" id="IPR023772">
    <property type="entry name" value="DNA-bd_HTH_TetR-type_CS"/>
</dbReference>
<organism evidence="6 7">
    <name type="scientific">Oceanimonas smirnovii</name>
    <dbReference type="NCBI Taxonomy" id="264574"/>
    <lineage>
        <taxon>Bacteria</taxon>
        <taxon>Pseudomonadati</taxon>
        <taxon>Pseudomonadota</taxon>
        <taxon>Gammaproteobacteria</taxon>
        <taxon>Aeromonadales</taxon>
        <taxon>Aeromonadaceae</taxon>
        <taxon>Oceanimonas</taxon>
    </lineage>
</organism>
<dbReference type="InterPro" id="IPR036271">
    <property type="entry name" value="Tet_transcr_reg_TetR-rel_C_sf"/>
</dbReference>
<dbReference type="SUPFAM" id="SSF48498">
    <property type="entry name" value="Tetracyclin repressor-like, C-terminal domain"/>
    <property type="match status" value="1"/>
</dbReference>
<keyword evidence="1" id="KW-0805">Transcription regulation</keyword>
<dbReference type="PRINTS" id="PR00455">
    <property type="entry name" value="HTHTETR"/>
</dbReference>
<evidence type="ECO:0000256" key="2">
    <source>
        <dbReference type="ARBA" id="ARBA00023125"/>
    </source>
</evidence>
<evidence type="ECO:0000313" key="6">
    <source>
        <dbReference type="EMBL" id="MFH7563734.1"/>
    </source>
</evidence>
<evidence type="ECO:0000256" key="4">
    <source>
        <dbReference type="PROSITE-ProRule" id="PRU00335"/>
    </source>
</evidence>
<dbReference type="Proteomes" id="UP001610706">
    <property type="component" value="Unassembled WGS sequence"/>
</dbReference>
<dbReference type="EMBL" id="JBGFTR010000001">
    <property type="protein sequence ID" value="MFH7563734.1"/>
    <property type="molecule type" value="Genomic_DNA"/>
</dbReference>
<keyword evidence="2 4" id="KW-0238">DNA-binding</keyword>
<feature type="DNA-binding region" description="H-T-H motif" evidence="4">
    <location>
        <begin position="32"/>
        <end position="51"/>
    </location>
</feature>
<dbReference type="InterPro" id="IPR009057">
    <property type="entry name" value="Homeodomain-like_sf"/>
</dbReference>
<dbReference type="SUPFAM" id="SSF46689">
    <property type="entry name" value="Homeodomain-like"/>
    <property type="match status" value="1"/>
</dbReference>
<gene>
    <name evidence="6" type="ORF">AB9R89_00115</name>
</gene>
<dbReference type="PANTHER" id="PTHR47506:SF7">
    <property type="entry name" value="TRANSCRIPTIONAL REGULATORY PROTEIN"/>
    <property type="match status" value="1"/>
</dbReference>
<sequence>MSWPSEHRAETRNRILYSAGELFTEKGFSGVSIDQVMASAGLTRGAFYAHFNSKRELYAEAIVFRAQQMGEKHPSNADALIRGYLSTEHLSQEKGGCPLAFLVSDIGQQDQLIRESYTSIFKELAKKVADSSHQPMDASTLRIMVLMVGGVAVAKA</sequence>
<dbReference type="Pfam" id="PF00440">
    <property type="entry name" value="TetR_N"/>
    <property type="match status" value="1"/>
</dbReference>
<dbReference type="InterPro" id="IPR001647">
    <property type="entry name" value="HTH_TetR"/>
</dbReference>
<dbReference type="PANTHER" id="PTHR47506">
    <property type="entry name" value="TRANSCRIPTIONAL REGULATORY PROTEIN"/>
    <property type="match status" value="1"/>
</dbReference>
<dbReference type="PROSITE" id="PS01081">
    <property type="entry name" value="HTH_TETR_1"/>
    <property type="match status" value="1"/>
</dbReference>
<dbReference type="Gene3D" id="1.10.357.10">
    <property type="entry name" value="Tetracycline Repressor, domain 2"/>
    <property type="match status" value="1"/>
</dbReference>
<name>A0ABW7NX31_9GAMM</name>
<protein>
    <submittedName>
        <fullName evidence="6">TetR/AcrR family transcriptional regulator</fullName>
    </submittedName>
</protein>
<keyword evidence="7" id="KW-1185">Reference proteome</keyword>
<comment type="caution">
    <text evidence="6">The sequence shown here is derived from an EMBL/GenBank/DDBJ whole genome shotgun (WGS) entry which is preliminary data.</text>
</comment>
<evidence type="ECO:0000256" key="1">
    <source>
        <dbReference type="ARBA" id="ARBA00023015"/>
    </source>
</evidence>
<proteinExistence type="predicted"/>
<dbReference type="PROSITE" id="PS50977">
    <property type="entry name" value="HTH_TETR_2"/>
    <property type="match status" value="1"/>
</dbReference>
<evidence type="ECO:0000313" key="7">
    <source>
        <dbReference type="Proteomes" id="UP001610706"/>
    </source>
</evidence>
<feature type="domain" description="HTH tetR-type" evidence="5">
    <location>
        <begin position="9"/>
        <end position="69"/>
    </location>
</feature>
<evidence type="ECO:0000259" key="5">
    <source>
        <dbReference type="PROSITE" id="PS50977"/>
    </source>
</evidence>
<evidence type="ECO:0000256" key="3">
    <source>
        <dbReference type="ARBA" id="ARBA00023163"/>
    </source>
</evidence>
<keyword evidence="3" id="KW-0804">Transcription</keyword>
<reference evidence="6 7" key="1">
    <citation type="submission" date="2024-08" db="EMBL/GenBank/DDBJ databases">
        <title>Oceanimonas smirnovii Genome sequencing and assembly.</title>
        <authorList>
            <person name="Tang B."/>
        </authorList>
    </citation>
    <scope>NUCLEOTIDE SEQUENCE [LARGE SCALE GENOMIC DNA]</scope>
    <source>
        <strain evidence="6 7">OS2020-119</strain>
    </source>
</reference>